<dbReference type="EMBL" id="JAOAOG010000166">
    <property type="protein sequence ID" value="KAJ6244049.1"/>
    <property type="molecule type" value="Genomic_DNA"/>
</dbReference>
<dbReference type="Pfam" id="PF00328">
    <property type="entry name" value="His_Phos_2"/>
    <property type="match status" value="1"/>
</dbReference>
<gene>
    <name evidence="3" type="ORF">M0813_21308</name>
</gene>
<sequence length="447" mass="52215">MFLNNKEHFKNQNDKTKQFDKKQLWARFSSHQRIEFFSYFLFSSIHPKLNKKKILTLTKSFLQMFRHGDRTALYRLTKEAVYNCTSETYTAPSLSNQDPQYINRLYRKRYLNKREYFYGNCGRGQLTSLGVEEHRSLGEDLRQAYIVENKFLPEKLNTSLISILSTDVHRTIKSAESLQLGLYPPEEANGNEIKSVIDLGTTDYMSSFISVNWDRCPRISEIYYDTKKTEMWKEHERSKQELADKVNKAFGVDDLMGFTLGHISDTLWVRKMHGLGLPEGIDDDTLTQLRDEMSWEYNAQYGNETLYTLDSALLINRMVSNIDKALNNEIETKFFHFSGHDSTVAPFMMAIKAVKKVIYPQYASNVRIETWVDGEDAFIRVLYNGEEFLTDGCADVFCDYETWKKLVASYDINNWEKDCQATTSEFAQMTHSKIKEGQVYWENPLGY</sequence>
<reference evidence="3" key="1">
    <citation type="submission" date="2022-08" db="EMBL/GenBank/DDBJ databases">
        <title>Novel sulfate-reducing endosymbionts in the free-living metamonad Anaeramoeba.</title>
        <authorList>
            <person name="Jerlstrom-Hultqvist J."/>
            <person name="Cepicka I."/>
            <person name="Gallot-Lavallee L."/>
            <person name="Salas-Leiva D."/>
            <person name="Curtis B.A."/>
            <person name="Zahonova K."/>
            <person name="Pipaliya S."/>
            <person name="Dacks J."/>
            <person name="Roger A.J."/>
        </authorList>
    </citation>
    <scope>NUCLEOTIDE SEQUENCE</scope>
    <source>
        <strain evidence="3">Schooner1</strain>
    </source>
</reference>
<comment type="similarity">
    <text evidence="1">Belongs to the histidine acid phosphatase family.</text>
</comment>
<proteinExistence type="inferred from homology"/>
<dbReference type="InterPro" id="IPR000560">
    <property type="entry name" value="His_Pase_clade-2"/>
</dbReference>
<evidence type="ECO:0000256" key="2">
    <source>
        <dbReference type="ARBA" id="ARBA00022801"/>
    </source>
</evidence>
<evidence type="ECO:0000256" key="1">
    <source>
        <dbReference type="ARBA" id="ARBA00005375"/>
    </source>
</evidence>
<name>A0ABQ8YHR6_9EUKA</name>
<keyword evidence="2" id="KW-0378">Hydrolase</keyword>
<evidence type="ECO:0000313" key="4">
    <source>
        <dbReference type="Proteomes" id="UP001150062"/>
    </source>
</evidence>
<accession>A0ABQ8YHR6</accession>
<dbReference type="Gene3D" id="3.40.50.1240">
    <property type="entry name" value="Phosphoglycerate mutase-like"/>
    <property type="match status" value="1"/>
</dbReference>
<keyword evidence="4" id="KW-1185">Reference proteome</keyword>
<dbReference type="PANTHER" id="PTHR11567:SF110">
    <property type="entry name" value="2-PHOSPHOXYLOSE PHOSPHATASE 1"/>
    <property type="match status" value="1"/>
</dbReference>
<dbReference type="PANTHER" id="PTHR11567">
    <property type="entry name" value="ACID PHOSPHATASE-RELATED"/>
    <property type="match status" value="1"/>
</dbReference>
<dbReference type="CDD" id="cd07061">
    <property type="entry name" value="HP_HAP_like"/>
    <property type="match status" value="1"/>
</dbReference>
<protein>
    <submittedName>
        <fullName evidence="3">Lysophosphatidic acid phosphatase type 6</fullName>
    </submittedName>
</protein>
<dbReference type="SUPFAM" id="SSF53254">
    <property type="entry name" value="Phosphoglycerate mutase-like"/>
    <property type="match status" value="1"/>
</dbReference>
<comment type="caution">
    <text evidence="3">The sequence shown here is derived from an EMBL/GenBank/DDBJ whole genome shotgun (WGS) entry which is preliminary data.</text>
</comment>
<dbReference type="InterPro" id="IPR050645">
    <property type="entry name" value="Histidine_acid_phosphatase"/>
</dbReference>
<organism evidence="3 4">
    <name type="scientific">Anaeramoeba flamelloides</name>
    <dbReference type="NCBI Taxonomy" id="1746091"/>
    <lineage>
        <taxon>Eukaryota</taxon>
        <taxon>Metamonada</taxon>
        <taxon>Anaeramoebidae</taxon>
        <taxon>Anaeramoeba</taxon>
    </lineage>
</organism>
<dbReference type="Proteomes" id="UP001150062">
    <property type="component" value="Unassembled WGS sequence"/>
</dbReference>
<dbReference type="InterPro" id="IPR029033">
    <property type="entry name" value="His_PPase_superfam"/>
</dbReference>
<evidence type="ECO:0000313" key="3">
    <source>
        <dbReference type="EMBL" id="KAJ6244049.1"/>
    </source>
</evidence>